<dbReference type="AlphaFoldDB" id="Q3L9T6"/>
<dbReference type="EMBL" id="AP008931">
    <property type="protein sequence ID" value="BAE46027.1"/>
    <property type="molecule type" value="Genomic_DNA"/>
</dbReference>
<proteinExistence type="predicted"/>
<keyword evidence="1" id="KW-0614">Plasmid</keyword>
<geneLocation type="plasmid" evidence="1 2">
    <name>pREL1</name>
</geneLocation>
<evidence type="ECO:0000313" key="1">
    <source>
        <dbReference type="EMBL" id="BAE46027.1"/>
    </source>
</evidence>
<sequence>MYVRPRSRSDSGHLHRRTSVMKEKLQEVTSCVEVVEAAFASTNRSSEKDSLQRGRCARCAKADTPIEPARSAISRTFTAFDSWKAPTEKGLCAPCRWAYQTPELRTRMHLITTAPAMTELTQPRLARTLSAPLTSEIALVVPLRRPARKHILPHARWGGVAVEDTCLPWSDRDVAAAAAMRRLRSHGFGERMLGESAAPYAVLRTVPARRWPAIFEDWDHLSAYRHVDRWWTLALLATKPPRSKAHA</sequence>
<name>Q3L9T6_RHOE4</name>
<evidence type="ECO:0000313" key="2">
    <source>
        <dbReference type="Proteomes" id="UP000002204"/>
    </source>
</evidence>
<dbReference type="KEGG" id="rer:RER_pREL1-00840"/>
<organism evidence="1 2">
    <name type="scientific">Rhodococcus erythropolis (strain PR4 / NBRC 100887)</name>
    <dbReference type="NCBI Taxonomy" id="234621"/>
    <lineage>
        <taxon>Bacteria</taxon>
        <taxon>Bacillati</taxon>
        <taxon>Actinomycetota</taxon>
        <taxon>Actinomycetes</taxon>
        <taxon>Mycobacteriales</taxon>
        <taxon>Nocardiaceae</taxon>
        <taxon>Rhodococcus</taxon>
        <taxon>Rhodococcus erythropolis group</taxon>
    </lineage>
</organism>
<accession>Q3L9T6</accession>
<gene>
    <name evidence="1" type="ordered locus">RER_pREL1-00840</name>
</gene>
<dbReference type="HOGENOM" id="CLU_1132916_0_0_11"/>
<protein>
    <submittedName>
        <fullName evidence="1">Uncharacterized protein</fullName>
    </submittedName>
</protein>
<reference evidence="1 2" key="2">
    <citation type="journal article" date="2006" name="Environ. Microbiol.">
        <title>Sequence analysis of three plasmids harboured in Rhodococcus erythropolis strain PR4.</title>
        <authorList>
            <person name="Sekine M."/>
            <person name="Tanikawa S."/>
            <person name="Omata S."/>
            <person name="Saito M."/>
            <person name="Fujisawa T."/>
            <person name="Tsukatani N."/>
            <person name="Tajima T."/>
            <person name="Sekigawa T."/>
            <person name="Kosugi H."/>
            <person name="Matsuo Y."/>
            <person name="Nishiko R."/>
            <person name="Imamura K."/>
            <person name="Ito M."/>
            <person name="Narita H."/>
            <person name="Tago S."/>
            <person name="Fujita N."/>
            <person name="Harayama S."/>
        </authorList>
    </citation>
    <scope>NUCLEOTIDE SEQUENCE [LARGE SCALE GENOMIC DNA]</scope>
    <source>
        <strain evidence="2">PR4 / NBRC 100887</strain>
        <plasmid evidence="1 2">pREL1</plasmid>
    </source>
</reference>
<dbReference type="Proteomes" id="UP000002204">
    <property type="component" value="Plasmid pREL1"/>
</dbReference>
<reference evidence="2" key="1">
    <citation type="submission" date="2005-03" db="EMBL/GenBank/DDBJ databases">
        <title>Comparison of the complete genome sequences of Rhodococcus erythropolis PR4 and Rhodococcus opacus B4.</title>
        <authorList>
            <person name="Takarada H."/>
            <person name="Sekine M."/>
            <person name="Hosoyama A."/>
            <person name="Yamada R."/>
            <person name="Fujisawa T."/>
            <person name="Omata S."/>
            <person name="Shimizu A."/>
            <person name="Tsukatani N."/>
            <person name="Tanikawa S."/>
            <person name="Fujita N."/>
            <person name="Harayama S."/>
        </authorList>
    </citation>
    <scope>NUCLEOTIDE SEQUENCE [LARGE SCALE GENOMIC DNA]</scope>
    <source>
        <strain evidence="2">PR4 / NBRC 100887</strain>
        <plasmid evidence="2">pREL1</plasmid>
    </source>
</reference>